<evidence type="ECO:0000256" key="7">
    <source>
        <dbReference type="RuleBase" id="RU369079"/>
    </source>
</evidence>
<keyword evidence="3 7" id="KW-0997">Cell inner membrane</keyword>
<dbReference type="AlphaFoldDB" id="A0A327LDZ0"/>
<feature type="transmembrane region" description="Helical" evidence="7">
    <location>
        <begin position="102"/>
        <end position="122"/>
    </location>
</feature>
<feature type="transmembrane region" description="Helical" evidence="7">
    <location>
        <begin position="266"/>
        <end position="291"/>
    </location>
</feature>
<comment type="function">
    <text evidence="7">Part of the tripartite ATP-independent periplasmic (TRAP) transport system.</text>
</comment>
<evidence type="ECO:0000256" key="5">
    <source>
        <dbReference type="ARBA" id="ARBA00022989"/>
    </source>
</evidence>
<dbReference type="GO" id="GO:0005886">
    <property type="term" value="C:plasma membrane"/>
    <property type="evidence" value="ECO:0007669"/>
    <property type="project" value="UniProtKB-SubCell"/>
</dbReference>
<dbReference type="GO" id="GO:0022857">
    <property type="term" value="F:transmembrane transporter activity"/>
    <property type="evidence" value="ECO:0007669"/>
    <property type="project" value="UniProtKB-UniRule"/>
</dbReference>
<evidence type="ECO:0000256" key="2">
    <source>
        <dbReference type="ARBA" id="ARBA00022475"/>
    </source>
</evidence>
<dbReference type="Pfam" id="PF06808">
    <property type="entry name" value="DctM"/>
    <property type="match status" value="1"/>
</dbReference>
<dbReference type="NCBIfam" id="TIGR00786">
    <property type="entry name" value="dctM"/>
    <property type="match status" value="1"/>
</dbReference>
<feature type="transmembrane region" description="Helical" evidence="7">
    <location>
        <begin position="169"/>
        <end position="189"/>
    </location>
</feature>
<comment type="caution">
    <text evidence="9">The sequence shown here is derived from an EMBL/GenBank/DDBJ whole genome shotgun (WGS) entry which is preliminary data.</text>
</comment>
<feature type="transmembrane region" description="Helical" evidence="7">
    <location>
        <begin position="40"/>
        <end position="65"/>
    </location>
</feature>
<feature type="transmembrane region" description="Helical" evidence="7">
    <location>
        <begin position="214"/>
        <end position="232"/>
    </location>
</feature>
<keyword evidence="2" id="KW-1003">Cell membrane</keyword>
<evidence type="ECO:0000256" key="4">
    <source>
        <dbReference type="ARBA" id="ARBA00022692"/>
    </source>
</evidence>
<feature type="transmembrane region" description="Helical" evidence="7">
    <location>
        <begin position="134"/>
        <end position="157"/>
    </location>
</feature>
<dbReference type="RefSeq" id="WP_111417157.1">
    <property type="nucleotide sequence ID" value="NZ_NPEX01000003.1"/>
</dbReference>
<evidence type="ECO:0000256" key="3">
    <source>
        <dbReference type="ARBA" id="ARBA00022519"/>
    </source>
</evidence>
<dbReference type="PANTHER" id="PTHR33362:SF5">
    <property type="entry name" value="C4-DICARBOXYLATE TRAP TRANSPORTER LARGE PERMEASE PROTEIN DCTM"/>
    <property type="match status" value="1"/>
</dbReference>
<evidence type="ECO:0000256" key="1">
    <source>
        <dbReference type="ARBA" id="ARBA00004429"/>
    </source>
</evidence>
<dbReference type="Proteomes" id="UP000249130">
    <property type="component" value="Unassembled WGS sequence"/>
</dbReference>
<name>A0A327LDZ0_9BRAD</name>
<feature type="transmembrane region" description="Helical" evidence="7">
    <location>
        <begin position="311"/>
        <end position="341"/>
    </location>
</feature>
<accession>A0A327LDZ0</accession>
<dbReference type="InterPro" id="IPR010656">
    <property type="entry name" value="DctM"/>
</dbReference>
<organism evidence="9 10">
    <name type="scientific">Rhodoplanes roseus</name>
    <dbReference type="NCBI Taxonomy" id="29409"/>
    <lineage>
        <taxon>Bacteria</taxon>
        <taxon>Pseudomonadati</taxon>
        <taxon>Pseudomonadota</taxon>
        <taxon>Alphaproteobacteria</taxon>
        <taxon>Hyphomicrobiales</taxon>
        <taxon>Nitrobacteraceae</taxon>
        <taxon>Rhodoplanes</taxon>
    </lineage>
</organism>
<keyword evidence="4 7" id="KW-0812">Transmembrane</keyword>
<dbReference type="EMBL" id="NPEX01000003">
    <property type="protein sequence ID" value="RAI46028.1"/>
    <property type="molecule type" value="Genomic_DNA"/>
</dbReference>
<feature type="domain" description="TRAP C4-dicarboxylate transport system permease DctM subunit" evidence="8">
    <location>
        <begin position="10"/>
        <end position="413"/>
    </location>
</feature>
<keyword evidence="6 7" id="KW-0472">Membrane</keyword>
<keyword evidence="7" id="KW-0813">Transport</keyword>
<sequence length="422" mass="44250">MIWTLGVVPLVLLALGTPIFALFLVGAALSFTTVLTVPPIAIHQVIFGGMENYALLAVPFFIFAGELMGRAGIADKLIAWVLALVGRVPGGLGVATVGACTLIGAISGASTATVAVIGRSLYPGLARDYGPRFAAGLVSTSGSIDIVIPPSIAMILYGAAAEESIPRLFAGGVLPGLLIAGMMCVYVIAASTRLSQSERVGFELGRFLRTTRDAFPALMMPVVILAGIYFGWSSPTEAGGFACVYGILVGRFVYRQMSWADVLDCATRSAMLTAQILIVVAAAAVFAWLLTINGAPRVLTEGLAALDLPPWGFLMAVNVLLLIVGCFLDPTSAIVVLTPLLVPLVKHLGIDTVHFGIIMTVNVAIGMFTPPFGLNLFVARSVLGVPLETLYRGVVPFALVQVAALLIITYWPPLTLLLARAI</sequence>
<proteinExistence type="inferred from homology"/>
<dbReference type="InterPro" id="IPR004681">
    <property type="entry name" value="TRAP_DctM"/>
</dbReference>
<evidence type="ECO:0000259" key="8">
    <source>
        <dbReference type="Pfam" id="PF06808"/>
    </source>
</evidence>
<evidence type="ECO:0000313" key="9">
    <source>
        <dbReference type="EMBL" id="RAI46028.1"/>
    </source>
</evidence>
<evidence type="ECO:0000256" key="6">
    <source>
        <dbReference type="ARBA" id="ARBA00023136"/>
    </source>
</evidence>
<feature type="transmembrane region" description="Helical" evidence="7">
    <location>
        <begin position="394"/>
        <end position="419"/>
    </location>
</feature>
<keyword evidence="10" id="KW-1185">Reference proteome</keyword>
<comment type="similarity">
    <text evidence="7">Belongs to the TRAP transporter large permease family.</text>
</comment>
<keyword evidence="5 7" id="KW-1133">Transmembrane helix</keyword>
<dbReference type="PANTHER" id="PTHR33362">
    <property type="entry name" value="SIALIC ACID TRAP TRANSPORTER PERMEASE PROTEIN SIAT-RELATED"/>
    <property type="match status" value="1"/>
</dbReference>
<comment type="subunit">
    <text evidence="7">The complex comprises the extracytoplasmic solute receptor protein and the two transmembrane proteins.</text>
</comment>
<protein>
    <recommendedName>
        <fullName evidence="7">TRAP transporter large permease protein</fullName>
    </recommendedName>
</protein>
<reference evidence="9 10" key="1">
    <citation type="submission" date="2017-07" db="EMBL/GenBank/DDBJ databases">
        <title>Draft Genome Sequences of Select Purple Nonsulfur Bacteria.</title>
        <authorList>
            <person name="Lasarre B."/>
            <person name="Mckinlay J.B."/>
        </authorList>
    </citation>
    <scope>NUCLEOTIDE SEQUENCE [LARGE SCALE GENOMIC DNA]</scope>
    <source>
        <strain evidence="9 10">DSM 5909</strain>
    </source>
</reference>
<dbReference type="OrthoDB" id="7824289at2"/>
<feature type="transmembrane region" description="Helical" evidence="7">
    <location>
        <begin position="353"/>
        <end position="374"/>
    </location>
</feature>
<dbReference type="PIRSF" id="PIRSF006066">
    <property type="entry name" value="HI0050"/>
    <property type="match status" value="1"/>
</dbReference>
<feature type="transmembrane region" description="Helical" evidence="7">
    <location>
        <begin position="77"/>
        <end position="96"/>
    </location>
</feature>
<comment type="subcellular location">
    <subcellularLocation>
        <location evidence="1 7">Cell inner membrane</location>
        <topology evidence="1 7">Multi-pass membrane protein</topology>
    </subcellularLocation>
</comment>
<feature type="transmembrane region" description="Helical" evidence="7">
    <location>
        <begin position="238"/>
        <end position="254"/>
    </location>
</feature>
<evidence type="ECO:0000313" key="10">
    <source>
        <dbReference type="Proteomes" id="UP000249130"/>
    </source>
</evidence>
<gene>
    <name evidence="9" type="ORF">CH341_00915</name>
</gene>